<evidence type="ECO:0000313" key="2">
    <source>
        <dbReference type="Proteomes" id="UP000887116"/>
    </source>
</evidence>
<accession>A0A8X6L889</accession>
<evidence type="ECO:0000313" key="1">
    <source>
        <dbReference type="EMBL" id="GFR00130.1"/>
    </source>
</evidence>
<comment type="caution">
    <text evidence="1">The sequence shown here is derived from an EMBL/GenBank/DDBJ whole genome shotgun (WGS) entry which is preliminary data.</text>
</comment>
<reference evidence="1" key="1">
    <citation type="submission" date="2020-07" db="EMBL/GenBank/DDBJ databases">
        <title>Multicomponent nature underlies the extraordinary mechanical properties of spider dragline silk.</title>
        <authorList>
            <person name="Kono N."/>
            <person name="Nakamura H."/>
            <person name="Mori M."/>
            <person name="Yoshida Y."/>
            <person name="Ohtoshi R."/>
            <person name="Malay A.D."/>
            <person name="Moran D.A.P."/>
            <person name="Tomita M."/>
            <person name="Numata K."/>
            <person name="Arakawa K."/>
        </authorList>
    </citation>
    <scope>NUCLEOTIDE SEQUENCE</scope>
</reference>
<dbReference type="Proteomes" id="UP000887116">
    <property type="component" value="Unassembled WGS sequence"/>
</dbReference>
<name>A0A8X6L889_TRICU</name>
<sequence>MVIEHGVLYLTALQTNDPRLRIKRDSAYAIHNWIFPFASSYIKPTRKKDLIASLCLPLPFCSVTLKTYEPRSLEIDSLCDATRPMIICDNIEFAFEGFITLFMLLGSSVV</sequence>
<gene>
    <name evidence="1" type="ORF">TNCT_641821</name>
</gene>
<organism evidence="1 2">
    <name type="scientific">Trichonephila clavata</name>
    <name type="common">Joro spider</name>
    <name type="synonym">Nephila clavata</name>
    <dbReference type="NCBI Taxonomy" id="2740835"/>
    <lineage>
        <taxon>Eukaryota</taxon>
        <taxon>Metazoa</taxon>
        <taxon>Ecdysozoa</taxon>
        <taxon>Arthropoda</taxon>
        <taxon>Chelicerata</taxon>
        <taxon>Arachnida</taxon>
        <taxon>Araneae</taxon>
        <taxon>Araneomorphae</taxon>
        <taxon>Entelegynae</taxon>
        <taxon>Araneoidea</taxon>
        <taxon>Nephilidae</taxon>
        <taxon>Trichonephila</taxon>
    </lineage>
</organism>
<proteinExistence type="predicted"/>
<protein>
    <submittedName>
        <fullName evidence="1">Uncharacterized protein</fullName>
    </submittedName>
</protein>
<dbReference type="AlphaFoldDB" id="A0A8X6L889"/>
<dbReference type="EMBL" id="BMAO01034961">
    <property type="protein sequence ID" value="GFR00130.1"/>
    <property type="molecule type" value="Genomic_DNA"/>
</dbReference>
<keyword evidence="2" id="KW-1185">Reference proteome</keyword>